<dbReference type="EMBL" id="JASBWU010000036">
    <property type="protein sequence ID" value="KAJ9110715.1"/>
    <property type="molecule type" value="Genomic_DNA"/>
</dbReference>
<reference evidence="1" key="1">
    <citation type="submission" date="2023-04" db="EMBL/GenBank/DDBJ databases">
        <title>Draft Genome sequencing of Naganishia species isolated from polar environments using Oxford Nanopore Technology.</title>
        <authorList>
            <person name="Leo P."/>
            <person name="Venkateswaran K."/>
        </authorList>
    </citation>
    <scope>NUCLEOTIDE SEQUENCE</scope>
    <source>
        <strain evidence="1">MNA-CCFEE 5425</strain>
    </source>
</reference>
<gene>
    <name evidence="1" type="ORF">QFC22_006693</name>
</gene>
<sequence>MLLESVKAYATDARNGLRNALYSATDLIASTASTKSQAVRQTAIASHCTTHTIILQQPSIAGSTYSTDIFSALAHNSTVTAAYVIAPYHSQCGRHATPCHPPVTPCLAPPPSGSSSPASKCCGMHVDKDVVVISDDSGEEEERKPNVPSGRTIGRGSRGAGTKRASSSQSARSSLPGPSVTPIRSTQATEVDELEHSSSSDSETELLSSQLGRPPFSTPSANNEVTNRPVWDASSTPAQMPGKRRAKTVLAPKQSSQSRPDSPPRTEVYYCGACPERRLENVAAVILHLEQVHQSQFDNGADIVCTTCAKRQPMGKLGFIRHIRLHGCHINPPSPGQSFKFVLRYQPINITGGSSSPSDATIRESTDPSSGSSSPRLPSTPSASEKKRRRLNLEGASSGPPRKSKTRKDSKGKGKAPATQ</sequence>
<organism evidence="1 2">
    <name type="scientific">Naganishia vaughanmartiniae</name>
    <dbReference type="NCBI Taxonomy" id="1424756"/>
    <lineage>
        <taxon>Eukaryota</taxon>
        <taxon>Fungi</taxon>
        <taxon>Dikarya</taxon>
        <taxon>Basidiomycota</taxon>
        <taxon>Agaricomycotina</taxon>
        <taxon>Tremellomycetes</taxon>
        <taxon>Filobasidiales</taxon>
        <taxon>Filobasidiaceae</taxon>
        <taxon>Naganishia</taxon>
    </lineage>
</organism>
<comment type="caution">
    <text evidence="1">The sequence shown here is derived from an EMBL/GenBank/DDBJ whole genome shotgun (WGS) entry which is preliminary data.</text>
</comment>
<evidence type="ECO:0000313" key="1">
    <source>
        <dbReference type="EMBL" id="KAJ9110715.1"/>
    </source>
</evidence>
<dbReference type="Proteomes" id="UP001243375">
    <property type="component" value="Unassembled WGS sequence"/>
</dbReference>
<proteinExistence type="predicted"/>
<accession>A0ACC2WHR7</accession>
<evidence type="ECO:0000313" key="2">
    <source>
        <dbReference type="Proteomes" id="UP001243375"/>
    </source>
</evidence>
<name>A0ACC2WHR7_9TREE</name>
<keyword evidence="2" id="KW-1185">Reference proteome</keyword>
<protein>
    <submittedName>
        <fullName evidence="1">Uncharacterized protein</fullName>
    </submittedName>
</protein>